<name>A0A8J4BTG7_9CHLO</name>
<dbReference type="EMBL" id="BNCO01000126">
    <property type="protein sequence ID" value="GIL68705.1"/>
    <property type="molecule type" value="Genomic_DNA"/>
</dbReference>
<gene>
    <name evidence="2" type="ORF">Vafri_21955</name>
</gene>
<evidence type="ECO:0000313" key="3">
    <source>
        <dbReference type="Proteomes" id="UP000747399"/>
    </source>
</evidence>
<reference evidence="2" key="1">
    <citation type="journal article" date="2021" name="Proc. Natl. Acad. Sci. U.S.A.">
        <title>Three genomes in the algal genus Volvox reveal the fate of a haploid sex-determining region after a transition to homothallism.</title>
        <authorList>
            <person name="Yamamoto K."/>
            <person name="Hamaji T."/>
            <person name="Kawai-Toyooka H."/>
            <person name="Matsuzaki R."/>
            <person name="Takahashi F."/>
            <person name="Nishimura Y."/>
            <person name="Kawachi M."/>
            <person name="Noguchi H."/>
            <person name="Minakuchi Y."/>
            <person name="Umen J.G."/>
            <person name="Toyoda A."/>
            <person name="Nozaki H."/>
        </authorList>
    </citation>
    <scope>NUCLEOTIDE SEQUENCE</scope>
    <source>
        <strain evidence="2">NIES-3780</strain>
    </source>
</reference>
<proteinExistence type="predicted"/>
<accession>A0A8J4BTG7</accession>
<keyword evidence="3" id="KW-1185">Reference proteome</keyword>
<evidence type="ECO:0000256" key="1">
    <source>
        <dbReference type="SAM" id="MobiDB-lite"/>
    </source>
</evidence>
<feature type="region of interest" description="Disordered" evidence="1">
    <location>
        <begin position="1"/>
        <end position="20"/>
    </location>
</feature>
<dbReference type="AlphaFoldDB" id="A0A8J4BTG7"/>
<evidence type="ECO:0000313" key="2">
    <source>
        <dbReference type="EMBL" id="GIL68705.1"/>
    </source>
</evidence>
<protein>
    <submittedName>
        <fullName evidence="2">Uncharacterized protein</fullName>
    </submittedName>
</protein>
<comment type="caution">
    <text evidence="2">The sequence shown here is derived from an EMBL/GenBank/DDBJ whole genome shotgun (WGS) entry which is preliminary data.</text>
</comment>
<sequence>MKREVSKSPNPPLRSGINTHTEALSGTAIPVAGSKPYFCPSDAAYGSSTTVRRAGCTFRLVSSATLSCRADLTRDIRRSVEMRCRTADDELASSIIIPAAAAIAGP</sequence>
<dbReference type="Proteomes" id="UP000747399">
    <property type="component" value="Unassembled WGS sequence"/>
</dbReference>
<organism evidence="2 3">
    <name type="scientific">Volvox africanus</name>
    <dbReference type="NCBI Taxonomy" id="51714"/>
    <lineage>
        <taxon>Eukaryota</taxon>
        <taxon>Viridiplantae</taxon>
        <taxon>Chlorophyta</taxon>
        <taxon>core chlorophytes</taxon>
        <taxon>Chlorophyceae</taxon>
        <taxon>CS clade</taxon>
        <taxon>Chlamydomonadales</taxon>
        <taxon>Volvocaceae</taxon>
        <taxon>Volvox</taxon>
    </lineage>
</organism>